<evidence type="ECO:0000256" key="5">
    <source>
        <dbReference type="ARBA" id="ARBA00022777"/>
    </source>
</evidence>
<feature type="region of interest" description="Disordered" evidence="10">
    <location>
        <begin position="380"/>
        <end position="480"/>
    </location>
</feature>
<dbReference type="EMBL" id="JACHJB010000002">
    <property type="protein sequence ID" value="MBB6349753.1"/>
    <property type="molecule type" value="Genomic_DNA"/>
</dbReference>
<evidence type="ECO:0000256" key="3">
    <source>
        <dbReference type="ARBA" id="ARBA00022679"/>
    </source>
</evidence>
<comment type="catalytic activity">
    <reaction evidence="8">
        <text>L-seryl-[protein] + ATP = O-phospho-L-seryl-[protein] + ADP + H(+)</text>
        <dbReference type="Rhea" id="RHEA:17989"/>
        <dbReference type="Rhea" id="RHEA-COMP:9863"/>
        <dbReference type="Rhea" id="RHEA-COMP:11604"/>
        <dbReference type="ChEBI" id="CHEBI:15378"/>
        <dbReference type="ChEBI" id="CHEBI:29999"/>
        <dbReference type="ChEBI" id="CHEBI:30616"/>
        <dbReference type="ChEBI" id="CHEBI:83421"/>
        <dbReference type="ChEBI" id="CHEBI:456216"/>
        <dbReference type="EC" id="2.7.11.1"/>
    </reaction>
</comment>
<dbReference type="Pfam" id="PF00069">
    <property type="entry name" value="Pkinase"/>
    <property type="match status" value="1"/>
</dbReference>
<organism evidence="12 13">
    <name type="scientific">Nonomuraea muscovyensis</name>
    <dbReference type="NCBI Taxonomy" id="1124761"/>
    <lineage>
        <taxon>Bacteria</taxon>
        <taxon>Bacillati</taxon>
        <taxon>Actinomycetota</taxon>
        <taxon>Actinomycetes</taxon>
        <taxon>Streptosporangiales</taxon>
        <taxon>Streptosporangiaceae</taxon>
        <taxon>Nonomuraea</taxon>
    </lineage>
</organism>
<dbReference type="GO" id="GO:0005524">
    <property type="term" value="F:ATP binding"/>
    <property type="evidence" value="ECO:0007669"/>
    <property type="project" value="UniProtKB-UniRule"/>
</dbReference>
<evidence type="ECO:0000259" key="11">
    <source>
        <dbReference type="PROSITE" id="PS50011"/>
    </source>
</evidence>
<dbReference type="InterPro" id="IPR011009">
    <property type="entry name" value="Kinase-like_dom_sf"/>
</dbReference>
<evidence type="ECO:0000256" key="9">
    <source>
        <dbReference type="PROSITE-ProRule" id="PRU10141"/>
    </source>
</evidence>
<reference evidence="12 13" key="1">
    <citation type="submission" date="2020-08" db="EMBL/GenBank/DDBJ databases">
        <title>Sequencing the genomes of 1000 actinobacteria strains.</title>
        <authorList>
            <person name="Klenk H.-P."/>
        </authorList>
    </citation>
    <scope>NUCLEOTIDE SEQUENCE [LARGE SCALE GENOMIC DNA]</scope>
    <source>
        <strain evidence="12 13">DSM 45913</strain>
    </source>
</reference>
<feature type="binding site" evidence="9">
    <location>
        <position position="41"/>
    </location>
    <ligand>
        <name>ATP</name>
        <dbReference type="ChEBI" id="CHEBI:30616"/>
    </ligand>
</feature>
<dbReference type="AlphaFoldDB" id="A0A7X0C729"/>
<name>A0A7X0C729_9ACTN</name>
<dbReference type="FunFam" id="3.30.200.20:FF:000035">
    <property type="entry name" value="Serine/threonine protein kinase Stk1"/>
    <property type="match status" value="1"/>
</dbReference>
<feature type="compositionally biased region" description="Low complexity" evidence="10">
    <location>
        <begin position="380"/>
        <end position="391"/>
    </location>
</feature>
<proteinExistence type="predicted"/>
<dbReference type="EC" id="2.7.11.1" evidence="1"/>
<accession>A0A7X0C729</accession>
<dbReference type="CDD" id="cd14014">
    <property type="entry name" value="STKc_PknB_like"/>
    <property type="match status" value="1"/>
</dbReference>
<dbReference type="InterPro" id="IPR008271">
    <property type="entry name" value="Ser/Thr_kinase_AS"/>
</dbReference>
<keyword evidence="2" id="KW-0723">Serine/threonine-protein kinase</keyword>
<dbReference type="PROSITE" id="PS00107">
    <property type="entry name" value="PROTEIN_KINASE_ATP"/>
    <property type="match status" value="1"/>
</dbReference>
<dbReference type="GO" id="GO:0045717">
    <property type="term" value="P:negative regulation of fatty acid biosynthetic process"/>
    <property type="evidence" value="ECO:0007669"/>
    <property type="project" value="UniProtKB-ARBA"/>
</dbReference>
<feature type="region of interest" description="Disordered" evidence="10">
    <location>
        <begin position="269"/>
        <end position="334"/>
    </location>
</feature>
<gene>
    <name evidence="12" type="ORF">FHU36_006298</name>
</gene>
<protein>
    <recommendedName>
        <fullName evidence="1">non-specific serine/threonine protein kinase</fullName>
        <ecNumber evidence="1">2.7.11.1</ecNumber>
    </recommendedName>
</protein>
<dbReference type="GO" id="GO:0004674">
    <property type="term" value="F:protein serine/threonine kinase activity"/>
    <property type="evidence" value="ECO:0007669"/>
    <property type="project" value="UniProtKB-KW"/>
</dbReference>
<evidence type="ECO:0000256" key="7">
    <source>
        <dbReference type="ARBA" id="ARBA00047899"/>
    </source>
</evidence>
<evidence type="ECO:0000256" key="6">
    <source>
        <dbReference type="ARBA" id="ARBA00022840"/>
    </source>
</evidence>
<evidence type="ECO:0000256" key="1">
    <source>
        <dbReference type="ARBA" id="ARBA00012513"/>
    </source>
</evidence>
<keyword evidence="3 12" id="KW-0808">Transferase</keyword>
<evidence type="ECO:0000256" key="2">
    <source>
        <dbReference type="ARBA" id="ARBA00022527"/>
    </source>
</evidence>
<keyword evidence="13" id="KW-1185">Reference proteome</keyword>
<dbReference type="PANTHER" id="PTHR43289:SF6">
    <property type="entry name" value="SERINE_THREONINE-PROTEIN KINASE NEKL-3"/>
    <property type="match status" value="1"/>
</dbReference>
<comment type="catalytic activity">
    <reaction evidence="7">
        <text>L-threonyl-[protein] + ATP = O-phospho-L-threonyl-[protein] + ADP + H(+)</text>
        <dbReference type="Rhea" id="RHEA:46608"/>
        <dbReference type="Rhea" id="RHEA-COMP:11060"/>
        <dbReference type="Rhea" id="RHEA-COMP:11605"/>
        <dbReference type="ChEBI" id="CHEBI:15378"/>
        <dbReference type="ChEBI" id="CHEBI:30013"/>
        <dbReference type="ChEBI" id="CHEBI:30616"/>
        <dbReference type="ChEBI" id="CHEBI:61977"/>
        <dbReference type="ChEBI" id="CHEBI:456216"/>
        <dbReference type="EC" id="2.7.11.1"/>
    </reaction>
</comment>
<feature type="domain" description="Protein kinase" evidence="11">
    <location>
        <begin position="12"/>
        <end position="272"/>
    </location>
</feature>
<keyword evidence="6 9" id="KW-0067">ATP-binding</keyword>
<feature type="compositionally biased region" description="Low complexity" evidence="10">
    <location>
        <begin position="300"/>
        <end position="315"/>
    </location>
</feature>
<dbReference type="RefSeq" id="WP_185087278.1">
    <property type="nucleotide sequence ID" value="NZ_JACHJB010000002.1"/>
</dbReference>
<feature type="compositionally biased region" description="Low complexity" evidence="10">
    <location>
        <begin position="401"/>
        <end position="440"/>
    </location>
</feature>
<dbReference type="SUPFAM" id="SSF56112">
    <property type="entry name" value="Protein kinase-like (PK-like)"/>
    <property type="match status" value="1"/>
</dbReference>
<dbReference type="FunFam" id="1.10.510.10:FF:000021">
    <property type="entry name" value="Serine/threonine protein kinase"/>
    <property type="match status" value="1"/>
</dbReference>
<dbReference type="InterPro" id="IPR000719">
    <property type="entry name" value="Prot_kinase_dom"/>
</dbReference>
<keyword evidence="4 9" id="KW-0547">Nucleotide-binding</keyword>
<evidence type="ECO:0000313" key="12">
    <source>
        <dbReference type="EMBL" id="MBB6349753.1"/>
    </source>
</evidence>
<dbReference type="Gene3D" id="1.10.510.10">
    <property type="entry name" value="Transferase(Phosphotransferase) domain 1"/>
    <property type="match status" value="1"/>
</dbReference>
<sequence length="480" mass="49069">MLAPGATLNDRYVLTSRVGGGGMGEVWRADDTVLGRAVAVKVMTPALAEDPTFAQRFQNEARAMATLRHPGVVDVYDYGACEVGGRRVSFLVMEFVEGESLDRVLRRRPLDPAATMRLVAEVADALSAAHEQGIVHRDVKPANLLIRSDGRVALTDFGIAHSASAGQLTATGAMLCSAGYCAPELATASEVTPSADVYALGVVAFECLAGHLPFQGETPVQIIFKHLHADVPPLPAEVPAGPREVVARALAKEPGRRWPSAVAMGAAARQAMTAPDTPPDVLPGTPLAQASAGAPLARETTSGTGATASAAEPGTLPTPPPAPDPHATAPVSPRRRARSALLAVAAAVAVTSAVAGSIWLRPESAADPVLPVTPSVATSEAAPVAEPPTTAIKQSAPPPRTSTTAPRPSATATATPSASATPTPTPSATEPSTTPTQSPTKEPEPSQEPTGPGPQEPTAEPEPSVTAEPGDIQCVRAPCP</sequence>
<dbReference type="PROSITE" id="PS00108">
    <property type="entry name" value="PROTEIN_KINASE_ST"/>
    <property type="match status" value="1"/>
</dbReference>
<dbReference type="InterPro" id="IPR017441">
    <property type="entry name" value="Protein_kinase_ATP_BS"/>
</dbReference>
<evidence type="ECO:0000256" key="10">
    <source>
        <dbReference type="SAM" id="MobiDB-lite"/>
    </source>
</evidence>
<comment type="caution">
    <text evidence="12">The sequence shown here is derived from an EMBL/GenBank/DDBJ whole genome shotgun (WGS) entry which is preliminary data.</text>
</comment>
<evidence type="ECO:0000256" key="4">
    <source>
        <dbReference type="ARBA" id="ARBA00022741"/>
    </source>
</evidence>
<dbReference type="PANTHER" id="PTHR43289">
    <property type="entry name" value="MITOGEN-ACTIVATED PROTEIN KINASE KINASE KINASE 20-RELATED"/>
    <property type="match status" value="1"/>
</dbReference>
<evidence type="ECO:0000313" key="13">
    <source>
        <dbReference type="Proteomes" id="UP000583800"/>
    </source>
</evidence>
<dbReference type="Proteomes" id="UP000583800">
    <property type="component" value="Unassembled WGS sequence"/>
</dbReference>
<keyword evidence="5 12" id="KW-0418">Kinase</keyword>
<evidence type="ECO:0000256" key="8">
    <source>
        <dbReference type="ARBA" id="ARBA00048679"/>
    </source>
</evidence>
<dbReference type="SMART" id="SM00220">
    <property type="entry name" value="S_TKc"/>
    <property type="match status" value="1"/>
</dbReference>
<dbReference type="PROSITE" id="PS50011">
    <property type="entry name" value="PROTEIN_KINASE_DOM"/>
    <property type="match status" value="1"/>
</dbReference>
<dbReference type="Gene3D" id="3.30.200.20">
    <property type="entry name" value="Phosphorylase Kinase, domain 1"/>
    <property type="match status" value="1"/>
</dbReference>